<evidence type="ECO:0000313" key="2">
    <source>
        <dbReference type="Proteomes" id="UP000311919"/>
    </source>
</evidence>
<protein>
    <submittedName>
        <fullName evidence="1">Uncharacterized protein</fullName>
    </submittedName>
</protein>
<dbReference type="EMBL" id="SKCS01000001">
    <property type="protein sequence ID" value="TNN21452.1"/>
    <property type="molecule type" value="Genomic_DNA"/>
</dbReference>
<comment type="caution">
    <text evidence="1">The sequence shown here is derived from an EMBL/GenBank/DDBJ whole genome shotgun (WGS) entry which is preliminary data.</text>
</comment>
<organism evidence="1 2">
    <name type="scientific">Schistosoma japonicum</name>
    <name type="common">Blood fluke</name>
    <dbReference type="NCBI Taxonomy" id="6182"/>
    <lineage>
        <taxon>Eukaryota</taxon>
        <taxon>Metazoa</taxon>
        <taxon>Spiralia</taxon>
        <taxon>Lophotrochozoa</taxon>
        <taxon>Platyhelminthes</taxon>
        <taxon>Trematoda</taxon>
        <taxon>Digenea</taxon>
        <taxon>Strigeidida</taxon>
        <taxon>Schistosomatoidea</taxon>
        <taxon>Schistosomatidae</taxon>
        <taxon>Schistosoma</taxon>
    </lineage>
</organism>
<proteinExistence type="predicted"/>
<gene>
    <name evidence="1" type="ORF">EWB00_000004</name>
</gene>
<dbReference type="STRING" id="6182.A0A4Z2DZ74"/>
<name>A0A4Z2DZ74_SCHJA</name>
<evidence type="ECO:0000313" key="1">
    <source>
        <dbReference type="EMBL" id="TNN21452.1"/>
    </source>
</evidence>
<dbReference type="Proteomes" id="UP000311919">
    <property type="component" value="Unassembled WGS sequence"/>
</dbReference>
<dbReference type="AlphaFoldDB" id="A0A4Z2DZ74"/>
<accession>A0A4Z2DZ74</accession>
<sequence length="768" mass="86391">MTTLKLTLTLKPKVPQTIYFQLYAPGSPPDYIFVPPILLSQCLSLSYVNITSGSLNNTVYITVDRGYYEGIETDKTSSASNEINYYIPFFIPNNTTPLVNLTYNLTINSLSSFGNYIFTTTAPALFNTSLSVTFTPNTTAPTTLYTQMCGGVEFPFTLTFYWLERRCSYFTQWINRIVNDTTVLTSGSISFNSSGTDVILPDSYTMNITYVDSYMKVDYGPICTININDYETIMDYSFYLVVDCNVTSPVNYTFPITINLSGSDKNFTTNSVGISIVPNFTDYTTITSQLKPTNLTLQPGQKTTINMQYIFPLNSSYPKSTIQVIGTGPNSTNETIMTIIGFTITWGSNLFPMTTAYSYKYSSIYQTDQMDQLTIYFERITNNGTVIVPHVRNTINITVDIQLSDSRSVEKGTTWPLQFIGQFNNITTSDIVSVYCWRSGSEVPSINVSLSQLSLSTLSDCPDRYVPIKVSVATYKCPRGVTNEARDFALRLLTLSSLHNLFRSVDQVSVVARQDKRSSTGRLYFGATYAAIFKLKYNPSLHKSVAKYPVLAEVVCKPYERNIPVATGCSRSKFYRFMARLYVELDYTYPCDLPHYIAIRNSYVQLPNRQTNTFLNVGDLLFYCGRAFSTKGSHDLERRCFMISKLPDRIWFDMGPYVEQIVAYTIPHGVLFGMGSNGGGVVMSKDFGNTWVSINPFAFHKTLNTSTQIITSSVLPWISLTGPVDNALVNSFCTYQVAGQWKLCFNEIYTNQILSANWTDKCPNINPF</sequence>
<reference evidence="1 2" key="1">
    <citation type="submission" date="2019-03" db="EMBL/GenBank/DDBJ databases">
        <title>An improved genome assembly of the fluke Schistosoma japonicum.</title>
        <authorList>
            <person name="Hu W."/>
            <person name="Luo F."/>
            <person name="Yin M."/>
            <person name="Mo X."/>
            <person name="Sun C."/>
            <person name="Wu Q."/>
            <person name="Zhu B."/>
            <person name="Xiang M."/>
            <person name="Wang J."/>
            <person name="Wang Y."/>
            <person name="Zhang T."/>
            <person name="Xu B."/>
            <person name="Zheng H."/>
            <person name="Feng Z."/>
        </authorList>
    </citation>
    <scope>NUCLEOTIDE SEQUENCE [LARGE SCALE GENOMIC DNA]</scope>
    <source>
        <strain evidence="1">HuSjv2</strain>
        <tissue evidence="1">Worms</tissue>
    </source>
</reference>
<keyword evidence="2" id="KW-1185">Reference proteome</keyword>
<dbReference type="OrthoDB" id="6283801at2759"/>